<evidence type="ECO:0000256" key="1">
    <source>
        <dbReference type="ARBA" id="ARBA00004127"/>
    </source>
</evidence>
<evidence type="ECO:0000256" key="3">
    <source>
        <dbReference type="ARBA" id="ARBA00022989"/>
    </source>
</evidence>
<feature type="transmembrane region" description="Helical" evidence="5">
    <location>
        <begin position="99"/>
        <end position="123"/>
    </location>
</feature>
<accession>A0A917B2L0</accession>
<dbReference type="Pfam" id="PF02656">
    <property type="entry name" value="DUF202"/>
    <property type="match status" value="1"/>
</dbReference>
<keyword evidence="4 5" id="KW-0472">Membrane</keyword>
<dbReference type="Proteomes" id="UP000598775">
    <property type="component" value="Unassembled WGS sequence"/>
</dbReference>
<dbReference type="EMBL" id="BMGP01000002">
    <property type="protein sequence ID" value="GGF17237.1"/>
    <property type="molecule type" value="Genomic_DNA"/>
</dbReference>
<feature type="domain" description="DUF202" evidence="6">
    <location>
        <begin position="14"/>
        <end position="79"/>
    </location>
</feature>
<dbReference type="RefSeq" id="WP_188674421.1">
    <property type="nucleotide sequence ID" value="NZ_BMGP01000002.1"/>
</dbReference>
<reference evidence="7 8" key="1">
    <citation type="journal article" date="2014" name="Int. J. Syst. Evol. Microbiol.">
        <title>Complete genome sequence of Corynebacterium casei LMG S-19264T (=DSM 44701T), isolated from a smear-ripened cheese.</title>
        <authorList>
            <consortium name="US DOE Joint Genome Institute (JGI-PGF)"/>
            <person name="Walter F."/>
            <person name="Albersmeier A."/>
            <person name="Kalinowski J."/>
            <person name="Ruckert C."/>
        </authorList>
    </citation>
    <scope>NUCLEOTIDE SEQUENCE [LARGE SCALE GENOMIC DNA]</scope>
    <source>
        <strain evidence="7 8">CGMCC 1.12976</strain>
    </source>
</reference>
<dbReference type="AlphaFoldDB" id="A0A917B2L0"/>
<evidence type="ECO:0000259" key="6">
    <source>
        <dbReference type="Pfam" id="PF02656"/>
    </source>
</evidence>
<keyword evidence="3 5" id="KW-1133">Transmembrane helix</keyword>
<sequence>MSKAARSLSDAPFDRGLQAERTALAWRRTGLSLALGSLAGARILSPVFGLTAYVLGLLGLAAAAFFMARADRRYRVAHRSLVATAGHPAGARLTSGGGLLIALSVFALIVGGVAAAFVCASALTGR</sequence>
<feature type="transmembrane region" description="Helical" evidence="5">
    <location>
        <begin position="50"/>
        <end position="70"/>
    </location>
</feature>
<dbReference type="GO" id="GO:0012505">
    <property type="term" value="C:endomembrane system"/>
    <property type="evidence" value="ECO:0007669"/>
    <property type="project" value="UniProtKB-SubCell"/>
</dbReference>
<comment type="caution">
    <text evidence="7">The sequence shown here is derived from an EMBL/GenBank/DDBJ whole genome shotgun (WGS) entry which is preliminary data.</text>
</comment>
<keyword evidence="8" id="KW-1185">Reference proteome</keyword>
<comment type="subcellular location">
    <subcellularLocation>
        <location evidence="1">Endomembrane system</location>
        <topology evidence="1">Multi-pass membrane protein</topology>
    </subcellularLocation>
</comment>
<evidence type="ECO:0000256" key="4">
    <source>
        <dbReference type="ARBA" id="ARBA00023136"/>
    </source>
</evidence>
<evidence type="ECO:0000313" key="8">
    <source>
        <dbReference type="Proteomes" id="UP000598775"/>
    </source>
</evidence>
<gene>
    <name evidence="7" type="ORF">GCM10011399_08700</name>
</gene>
<protein>
    <recommendedName>
        <fullName evidence="6">DUF202 domain-containing protein</fullName>
    </recommendedName>
</protein>
<evidence type="ECO:0000256" key="2">
    <source>
        <dbReference type="ARBA" id="ARBA00022692"/>
    </source>
</evidence>
<proteinExistence type="predicted"/>
<evidence type="ECO:0000313" key="7">
    <source>
        <dbReference type="EMBL" id="GGF17237.1"/>
    </source>
</evidence>
<dbReference type="InterPro" id="IPR003807">
    <property type="entry name" value="DUF202"/>
</dbReference>
<organism evidence="7 8">
    <name type="scientific">Subtercola lobariae</name>
    <dbReference type="NCBI Taxonomy" id="1588641"/>
    <lineage>
        <taxon>Bacteria</taxon>
        <taxon>Bacillati</taxon>
        <taxon>Actinomycetota</taxon>
        <taxon>Actinomycetes</taxon>
        <taxon>Micrococcales</taxon>
        <taxon>Microbacteriaceae</taxon>
        <taxon>Subtercola</taxon>
    </lineage>
</organism>
<evidence type="ECO:0000256" key="5">
    <source>
        <dbReference type="SAM" id="Phobius"/>
    </source>
</evidence>
<keyword evidence="2 5" id="KW-0812">Transmembrane</keyword>
<name>A0A917B2L0_9MICO</name>